<evidence type="ECO:0000313" key="4">
    <source>
        <dbReference type="EMBL" id="KIH75427.1"/>
    </source>
</evidence>
<dbReference type="PANTHER" id="PTHR33755">
    <property type="entry name" value="TOXIN PARE1-RELATED"/>
    <property type="match status" value="1"/>
</dbReference>
<dbReference type="InterPro" id="IPR028344">
    <property type="entry name" value="ParE1/4"/>
</dbReference>
<comment type="similarity">
    <text evidence="1 3">Belongs to the RelE toxin family.</text>
</comment>
<evidence type="ECO:0000256" key="3">
    <source>
        <dbReference type="PIRNR" id="PIRNR029218"/>
    </source>
</evidence>
<name>A0A0C2HRM0_9BACT</name>
<dbReference type="InterPro" id="IPR051803">
    <property type="entry name" value="TA_system_RelE-like_toxin"/>
</dbReference>
<evidence type="ECO:0000313" key="5">
    <source>
        <dbReference type="Proteomes" id="UP000035068"/>
    </source>
</evidence>
<sequence>MSHHHLVISPAARDDLRDIYLFSLRNWGQNQSSKYIENLKECLWSLTERPHIGMERPELLPEIRSFPIESHIVFYQVQSKHITIVRVLHSRQDPNRLV</sequence>
<dbReference type="PANTHER" id="PTHR33755:SF9">
    <property type="entry name" value="TOXIN PARE1"/>
    <property type="match status" value="1"/>
</dbReference>
<dbReference type="Proteomes" id="UP000035068">
    <property type="component" value="Unassembled WGS sequence"/>
</dbReference>
<dbReference type="EMBL" id="JWJD01000011">
    <property type="protein sequence ID" value="KIH75427.1"/>
    <property type="molecule type" value="Genomic_DNA"/>
</dbReference>
<dbReference type="InterPro" id="IPR035093">
    <property type="entry name" value="RelE/ParE_toxin_dom_sf"/>
</dbReference>
<dbReference type="Pfam" id="PF05016">
    <property type="entry name" value="ParE_toxin"/>
    <property type="match status" value="1"/>
</dbReference>
<protein>
    <recommendedName>
        <fullName evidence="3">Toxin</fullName>
    </recommendedName>
</protein>
<keyword evidence="2" id="KW-1277">Toxin-antitoxin system</keyword>
<keyword evidence="5" id="KW-1185">Reference proteome</keyword>
<dbReference type="InterPro" id="IPR007712">
    <property type="entry name" value="RelE/ParE_toxin"/>
</dbReference>
<proteinExistence type="inferred from homology"/>
<dbReference type="RefSeq" id="WP_074669618.1">
    <property type="nucleotide sequence ID" value="NZ_JWJD01000011.1"/>
</dbReference>
<dbReference type="PIRSF" id="PIRSF029218">
    <property type="entry name" value="ParE"/>
    <property type="match status" value="1"/>
</dbReference>
<reference evidence="4 5" key="1">
    <citation type="submission" date="2014-12" db="EMBL/GenBank/DDBJ databases">
        <title>Genomes of Geoalkalibacter ferrihydriticus and Geoalkalibacter subterraneus, two haloalkaliphilic metal-reducing members of the Geobacteraceae.</title>
        <authorList>
            <person name="Badalamenti J.P."/>
            <person name="Torres C.I."/>
            <person name="Krajmalnik-Brown R."/>
            <person name="Bond D.R."/>
        </authorList>
    </citation>
    <scope>NUCLEOTIDE SEQUENCE [LARGE SCALE GENOMIC DNA]</scope>
    <source>
        <strain evidence="4 5">DSM 17813</strain>
    </source>
</reference>
<evidence type="ECO:0000256" key="1">
    <source>
        <dbReference type="ARBA" id="ARBA00006226"/>
    </source>
</evidence>
<organism evidence="4 5">
    <name type="scientific">Geoalkalibacter ferrihydriticus DSM 17813</name>
    <dbReference type="NCBI Taxonomy" id="1121915"/>
    <lineage>
        <taxon>Bacteria</taxon>
        <taxon>Pseudomonadati</taxon>
        <taxon>Thermodesulfobacteriota</taxon>
        <taxon>Desulfuromonadia</taxon>
        <taxon>Desulfuromonadales</taxon>
        <taxon>Geoalkalibacteraceae</taxon>
        <taxon>Geoalkalibacter</taxon>
    </lineage>
</organism>
<comment type="caution">
    <text evidence="4">The sequence shown here is derived from an EMBL/GenBank/DDBJ whole genome shotgun (WGS) entry which is preliminary data.</text>
</comment>
<evidence type="ECO:0000256" key="2">
    <source>
        <dbReference type="ARBA" id="ARBA00022649"/>
    </source>
</evidence>
<dbReference type="Gene3D" id="3.30.2310.20">
    <property type="entry name" value="RelE-like"/>
    <property type="match status" value="1"/>
</dbReference>
<accession>A0A0C2HRM0</accession>
<dbReference type="AlphaFoldDB" id="A0A0C2HRM0"/>
<gene>
    <name evidence="4" type="ORF">GFER_16725</name>
</gene>